<reference evidence="1 2" key="1">
    <citation type="submission" date="2018-09" db="EMBL/GenBank/DDBJ databases">
        <title>Murine metabolic-syndrome-specific gut microbial biobank.</title>
        <authorList>
            <person name="Liu C."/>
        </authorList>
    </citation>
    <scope>NUCLEOTIDE SEQUENCE [LARGE SCALE GENOMIC DNA]</scope>
    <source>
        <strain evidence="1 2">0.1X-D8-26</strain>
    </source>
</reference>
<organism evidence="1 2">
    <name type="scientific">Bacteroides acidifaciens</name>
    <dbReference type="NCBI Taxonomy" id="85831"/>
    <lineage>
        <taxon>Bacteria</taxon>
        <taxon>Pseudomonadati</taxon>
        <taxon>Bacteroidota</taxon>
        <taxon>Bacteroidia</taxon>
        <taxon>Bacteroidales</taxon>
        <taxon>Bacteroidaceae</taxon>
        <taxon>Bacteroides</taxon>
    </lineage>
</organism>
<proteinExistence type="predicted"/>
<dbReference type="AlphaFoldDB" id="A0A3L7Z7U0"/>
<dbReference type="Proteomes" id="UP000267159">
    <property type="component" value="Unassembled WGS sequence"/>
</dbReference>
<dbReference type="RefSeq" id="WP_121765051.1">
    <property type="nucleotide sequence ID" value="NZ_RAZM01000001.1"/>
</dbReference>
<gene>
    <name evidence="1" type="ORF">D7Y07_00535</name>
</gene>
<evidence type="ECO:0000313" key="2">
    <source>
        <dbReference type="Proteomes" id="UP000267159"/>
    </source>
</evidence>
<dbReference type="EMBL" id="RAZM01000001">
    <property type="protein sequence ID" value="RLT81889.1"/>
    <property type="molecule type" value="Genomic_DNA"/>
</dbReference>
<comment type="caution">
    <text evidence="1">The sequence shown here is derived from an EMBL/GenBank/DDBJ whole genome shotgun (WGS) entry which is preliminary data.</text>
</comment>
<name>A0A3L7Z7U0_9BACE</name>
<sequence length="82" mass="9317">MSGNGYVSGYYAMVKLTSLLSGGDDTELISEIIKTFRRIKDVPENLIIAILEYRGYTGELRYFYPTGPRIVRDKKGTTNLIY</sequence>
<accession>A0A3L7Z7U0</accession>
<evidence type="ECO:0000313" key="1">
    <source>
        <dbReference type="EMBL" id="RLT81889.1"/>
    </source>
</evidence>
<protein>
    <submittedName>
        <fullName evidence="1">Uncharacterized protein</fullName>
    </submittedName>
</protein>